<dbReference type="GO" id="GO:0050797">
    <property type="term" value="F:thymidylate synthase (FAD) activity"/>
    <property type="evidence" value="ECO:0007669"/>
    <property type="project" value="UniProtKB-EC"/>
</dbReference>
<dbReference type="CDD" id="cd20175">
    <property type="entry name" value="ThyX"/>
    <property type="match status" value="1"/>
</dbReference>
<dbReference type="GO" id="GO:0070402">
    <property type="term" value="F:NADPH binding"/>
    <property type="evidence" value="ECO:0007669"/>
    <property type="project" value="TreeGrafter"/>
</dbReference>
<dbReference type="SUPFAM" id="SSF69796">
    <property type="entry name" value="Thymidylate synthase-complementing protein Thy1"/>
    <property type="match status" value="2"/>
</dbReference>
<keyword evidence="1" id="KW-0489">Methyltransferase</keyword>
<dbReference type="GO" id="GO:0006231">
    <property type="term" value="P:dTMP biosynthetic process"/>
    <property type="evidence" value="ECO:0007669"/>
    <property type="project" value="InterPro"/>
</dbReference>
<dbReference type="GO" id="GO:0032259">
    <property type="term" value="P:methylation"/>
    <property type="evidence" value="ECO:0007669"/>
    <property type="project" value="UniProtKB-KW"/>
</dbReference>
<comment type="caution">
    <text evidence="1">The sequence shown here is derived from an EMBL/GenBank/DDBJ whole genome shotgun (WGS) entry which is preliminary data.</text>
</comment>
<dbReference type="Gene3D" id="3.30.1360.170">
    <property type="match status" value="2"/>
</dbReference>
<dbReference type="InterPro" id="IPR036098">
    <property type="entry name" value="Thymidylate_synthase_ThyX_sf"/>
</dbReference>
<dbReference type="AlphaFoldDB" id="A0A9E3HBQ0"/>
<name>A0A9E3HBQ0_9NOST</name>
<organism evidence="1 2">
    <name type="scientific">Pelatocladus maniniholoensis HA4357-MV3</name>
    <dbReference type="NCBI Taxonomy" id="1117104"/>
    <lineage>
        <taxon>Bacteria</taxon>
        <taxon>Bacillati</taxon>
        <taxon>Cyanobacteriota</taxon>
        <taxon>Cyanophyceae</taxon>
        <taxon>Nostocales</taxon>
        <taxon>Nostocaceae</taxon>
        <taxon>Pelatocladus</taxon>
    </lineage>
</organism>
<dbReference type="EMBL" id="JAHHHW010000126">
    <property type="protein sequence ID" value="MBW4434297.1"/>
    <property type="molecule type" value="Genomic_DNA"/>
</dbReference>
<sequence>MEEFLEELLTEQESLLLQPFITNSDRTVFGLRNLPEVVKGALFSRYSRSDKSLRRILLDEFIKAPEASFARIVGAGLENNADQLVAIQQAEAFYDRVLIGYGDDSVAELGGAHLACEGISNIAAKALEDSRLGISPLEKSTRYVPFNRKINGRYRYYREPSIMVSGHAERYEATLDHLFDTYTALIEPLLNWVQARTPRNTTSSERAYNSATRAKTFDLLRGLLPMATLTNVGLFGNGRAFEYLLVKLAASPHQEVRNLGVSMQQELDQIIPSFVKRAKSERGAQFARYLSKNWECTQLLTQKHLGQIEPASSSTVQLIDYDPDAEVKIVVAILYPHTDLTFEQVKAYVSALSTQERVEIINTYVGDRSSRFHRPGRAFEETYYTFDVLADLGAYRDLHRHRVLTQERQHYCVRHGYVLPTELEEANLAQTYRKALEYAGETTELISQDLPDAAQYVVPFAYRVRWRIKLNLREVYHLVELRSSRQGHPSYRTVAQEIYRHINSVHPALVANMHFVDLNDYALERLAAEQKIDTKLQQLNQNQTSSS</sequence>
<dbReference type="Proteomes" id="UP000813215">
    <property type="component" value="Unassembled WGS sequence"/>
</dbReference>
<reference evidence="1" key="2">
    <citation type="journal article" date="2022" name="Microbiol. Resour. Announc.">
        <title>Metagenome Sequencing to Explore Phylogenomics of Terrestrial Cyanobacteria.</title>
        <authorList>
            <person name="Ward R.D."/>
            <person name="Stajich J.E."/>
            <person name="Johansen J.R."/>
            <person name="Huntemann M."/>
            <person name="Clum A."/>
            <person name="Foster B."/>
            <person name="Foster B."/>
            <person name="Roux S."/>
            <person name="Palaniappan K."/>
            <person name="Varghese N."/>
            <person name="Mukherjee S."/>
            <person name="Reddy T.B.K."/>
            <person name="Daum C."/>
            <person name="Copeland A."/>
            <person name="Chen I.A."/>
            <person name="Ivanova N.N."/>
            <person name="Kyrpides N.C."/>
            <person name="Shapiro N."/>
            <person name="Eloe-Fadrosh E.A."/>
            <person name="Pietrasiak N."/>
        </authorList>
    </citation>
    <scope>NUCLEOTIDE SEQUENCE</scope>
    <source>
        <strain evidence="1">HA4357-MV3</strain>
    </source>
</reference>
<dbReference type="InterPro" id="IPR003669">
    <property type="entry name" value="Thymidylate_synthase_ThyX"/>
</dbReference>
<dbReference type="GO" id="GO:0004799">
    <property type="term" value="F:thymidylate synthase activity"/>
    <property type="evidence" value="ECO:0007669"/>
    <property type="project" value="TreeGrafter"/>
</dbReference>
<keyword evidence="1" id="KW-0808">Transferase</keyword>
<dbReference type="PROSITE" id="PS51331">
    <property type="entry name" value="THYX"/>
    <property type="match status" value="2"/>
</dbReference>
<dbReference type="EC" id="2.1.1.148" evidence="1"/>
<evidence type="ECO:0000313" key="1">
    <source>
        <dbReference type="EMBL" id="MBW4434297.1"/>
    </source>
</evidence>
<reference evidence="1" key="1">
    <citation type="submission" date="2021-05" db="EMBL/GenBank/DDBJ databases">
        <authorList>
            <person name="Pietrasiak N."/>
            <person name="Ward R."/>
            <person name="Stajich J.E."/>
            <person name="Kurbessoian T."/>
        </authorList>
    </citation>
    <scope>NUCLEOTIDE SEQUENCE</scope>
    <source>
        <strain evidence="1">HA4357-MV3</strain>
    </source>
</reference>
<protein>
    <submittedName>
        <fullName evidence="1">FAD-dependent thymidylate synthase</fullName>
        <ecNumber evidence="1">2.1.1.148</ecNumber>
    </submittedName>
</protein>
<dbReference type="PANTHER" id="PTHR34934:SF1">
    <property type="entry name" value="FLAVIN-DEPENDENT THYMIDYLATE SYNTHASE"/>
    <property type="match status" value="1"/>
</dbReference>
<dbReference type="GO" id="GO:0050660">
    <property type="term" value="F:flavin adenine dinucleotide binding"/>
    <property type="evidence" value="ECO:0007669"/>
    <property type="project" value="InterPro"/>
</dbReference>
<dbReference type="Pfam" id="PF02511">
    <property type="entry name" value="Thy1"/>
    <property type="match status" value="2"/>
</dbReference>
<proteinExistence type="predicted"/>
<dbReference type="PANTHER" id="PTHR34934">
    <property type="entry name" value="FLAVIN-DEPENDENT THYMIDYLATE SYNTHASE"/>
    <property type="match status" value="1"/>
</dbReference>
<gene>
    <name evidence="1" type="ORF">KME28_21920</name>
</gene>
<evidence type="ECO:0000313" key="2">
    <source>
        <dbReference type="Proteomes" id="UP000813215"/>
    </source>
</evidence>
<accession>A0A9E3HBQ0</accession>